<dbReference type="Proteomes" id="UP001212821">
    <property type="component" value="Chromosome"/>
</dbReference>
<evidence type="ECO:0000256" key="1">
    <source>
        <dbReference type="SAM" id="MobiDB-lite"/>
    </source>
</evidence>
<keyword evidence="2" id="KW-0732">Signal</keyword>
<feature type="region of interest" description="Disordered" evidence="1">
    <location>
        <begin position="45"/>
        <end position="77"/>
    </location>
</feature>
<accession>A0ABY7Q537</accession>
<gene>
    <name evidence="3" type="ORF">O1G21_19120</name>
</gene>
<evidence type="ECO:0000256" key="2">
    <source>
        <dbReference type="SAM" id="SignalP"/>
    </source>
</evidence>
<proteinExistence type="predicted"/>
<feature type="signal peptide" evidence="2">
    <location>
        <begin position="1"/>
        <end position="21"/>
    </location>
</feature>
<protein>
    <recommendedName>
        <fullName evidence="5">Secreted protein</fullName>
    </recommendedName>
</protein>
<dbReference type="PROSITE" id="PS51257">
    <property type="entry name" value="PROKAR_LIPOPROTEIN"/>
    <property type="match status" value="1"/>
</dbReference>
<dbReference type="RefSeq" id="WP_270145460.1">
    <property type="nucleotide sequence ID" value="NZ_CP115450.1"/>
</dbReference>
<sequence>MLNARRLLSTALLATTALGLAACGPNDSGDSSGTGTATAAASTAPTVAATGGTAKPAPTGNATAGTDNGPQGICTHEPLPAGQKWVIPAKGTSATALVYQDTKDECGVNDVQFTPTGANKTAPFAPTAKGHLNSVVVAPKEVDVAALVKHINECIATPHDSKGSYPCQNNYFRVTLDASGKVVDMVERAES</sequence>
<dbReference type="EMBL" id="CP115450">
    <property type="protein sequence ID" value="WBP87749.1"/>
    <property type="molecule type" value="Genomic_DNA"/>
</dbReference>
<organism evidence="3 4">
    <name type="scientific">Kitasatospora cathayae</name>
    <dbReference type="NCBI Taxonomy" id="3004092"/>
    <lineage>
        <taxon>Bacteria</taxon>
        <taxon>Bacillati</taxon>
        <taxon>Actinomycetota</taxon>
        <taxon>Actinomycetes</taxon>
        <taxon>Kitasatosporales</taxon>
        <taxon>Streptomycetaceae</taxon>
        <taxon>Kitasatospora</taxon>
    </lineage>
</organism>
<name>A0ABY7Q537_9ACTN</name>
<evidence type="ECO:0008006" key="5">
    <source>
        <dbReference type="Google" id="ProtNLM"/>
    </source>
</evidence>
<feature type="chain" id="PRO_5045190116" description="Secreted protein" evidence="2">
    <location>
        <begin position="22"/>
        <end position="191"/>
    </location>
</feature>
<keyword evidence="4" id="KW-1185">Reference proteome</keyword>
<feature type="compositionally biased region" description="Low complexity" evidence="1">
    <location>
        <begin position="45"/>
        <end position="70"/>
    </location>
</feature>
<evidence type="ECO:0000313" key="3">
    <source>
        <dbReference type="EMBL" id="WBP87749.1"/>
    </source>
</evidence>
<reference evidence="4" key="1">
    <citation type="submission" date="2022-12" db="EMBL/GenBank/DDBJ databases">
        <authorList>
            <person name="Mo P."/>
        </authorList>
    </citation>
    <scope>NUCLEOTIDE SEQUENCE [LARGE SCALE GENOMIC DNA]</scope>
    <source>
        <strain evidence="4">HUAS 3-15</strain>
    </source>
</reference>
<evidence type="ECO:0000313" key="4">
    <source>
        <dbReference type="Proteomes" id="UP001212821"/>
    </source>
</evidence>